<comment type="caution">
    <text evidence="1">The sequence shown here is derived from an EMBL/GenBank/DDBJ whole genome shotgun (WGS) entry which is preliminary data.</text>
</comment>
<name>A0A3M5GGG7_PSESS</name>
<accession>A0A3M5GGG7</accession>
<gene>
    <name evidence="1" type="ORF">ALP59_01591</name>
</gene>
<dbReference type="EMBL" id="RBSW01000063">
    <property type="protein sequence ID" value="RMS85140.1"/>
    <property type="molecule type" value="Genomic_DNA"/>
</dbReference>
<protein>
    <submittedName>
        <fullName evidence="1">Uncharacterized protein</fullName>
    </submittedName>
</protein>
<evidence type="ECO:0000313" key="1">
    <source>
        <dbReference type="EMBL" id="RMS85140.1"/>
    </source>
</evidence>
<dbReference type="AlphaFoldDB" id="A0A3M5GGG7"/>
<organism evidence="1 2">
    <name type="scientific">Pseudomonas savastanoi</name>
    <name type="common">Pseudomonas syringae pv. savastanoi</name>
    <dbReference type="NCBI Taxonomy" id="29438"/>
    <lineage>
        <taxon>Bacteria</taxon>
        <taxon>Pseudomonadati</taxon>
        <taxon>Pseudomonadota</taxon>
        <taxon>Gammaproteobacteria</taxon>
        <taxon>Pseudomonadales</taxon>
        <taxon>Pseudomonadaceae</taxon>
        <taxon>Pseudomonas</taxon>
    </lineage>
</organism>
<evidence type="ECO:0000313" key="2">
    <source>
        <dbReference type="Proteomes" id="UP000270499"/>
    </source>
</evidence>
<proteinExistence type="predicted"/>
<reference evidence="1 2" key="1">
    <citation type="submission" date="2018-08" db="EMBL/GenBank/DDBJ databases">
        <title>Recombination of ecologically and evolutionarily significant loci maintains genetic cohesion in the Pseudomonas syringae species complex.</title>
        <authorList>
            <person name="Dillon M."/>
            <person name="Thakur S."/>
            <person name="Almeida R.N.D."/>
            <person name="Weir B.S."/>
            <person name="Guttman D.S."/>
        </authorList>
    </citation>
    <scope>NUCLEOTIDE SEQUENCE [LARGE SCALE GENOMIC DNA]</scope>
    <source>
        <strain evidence="1 2">ICMP 9421</strain>
    </source>
</reference>
<sequence>MFLHHDEHQQPLLMQITGTSNNPQGMTAEERQHFDSIVETLELRQPPGPDEPLKEAIPV</sequence>
<dbReference type="Proteomes" id="UP000270499">
    <property type="component" value="Unassembled WGS sequence"/>
</dbReference>